<protein>
    <submittedName>
        <fullName evidence="1">Uncharacterized protein</fullName>
    </submittedName>
</protein>
<sequence>MASNDNEGHAADHSTSHLFLLKRSAAFHLFPSAALIHHISVFTLFPQFFLDYATGSRPAVQPAHENDVITTVHAKYRRSHRVCLGPDSCCQLTTCLEFIVVQDEAFGDN</sequence>
<proteinExistence type="predicted"/>
<dbReference type="AlphaFoldDB" id="A0A4Z2H4L6"/>
<dbReference type="EMBL" id="SRLO01000334">
    <property type="protein sequence ID" value="TNN60400.1"/>
    <property type="molecule type" value="Genomic_DNA"/>
</dbReference>
<comment type="caution">
    <text evidence="1">The sequence shown here is derived from an EMBL/GenBank/DDBJ whole genome shotgun (WGS) entry which is preliminary data.</text>
</comment>
<evidence type="ECO:0000313" key="1">
    <source>
        <dbReference type="EMBL" id="TNN60400.1"/>
    </source>
</evidence>
<organism evidence="1 2">
    <name type="scientific">Liparis tanakae</name>
    <name type="common">Tanaka's snailfish</name>
    <dbReference type="NCBI Taxonomy" id="230148"/>
    <lineage>
        <taxon>Eukaryota</taxon>
        <taxon>Metazoa</taxon>
        <taxon>Chordata</taxon>
        <taxon>Craniata</taxon>
        <taxon>Vertebrata</taxon>
        <taxon>Euteleostomi</taxon>
        <taxon>Actinopterygii</taxon>
        <taxon>Neopterygii</taxon>
        <taxon>Teleostei</taxon>
        <taxon>Neoteleostei</taxon>
        <taxon>Acanthomorphata</taxon>
        <taxon>Eupercaria</taxon>
        <taxon>Perciformes</taxon>
        <taxon>Cottioidei</taxon>
        <taxon>Cottales</taxon>
        <taxon>Liparidae</taxon>
        <taxon>Liparis</taxon>
    </lineage>
</organism>
<dbReference type="Proteomes" id="UP000314294">
    <property type="component" value="Unassembled WGS sequence"/>
</dbReference>
<keyword evidence="2" id="KW-1185">Reference proteome</keyword>
<accession>A0A4Z2H4L6</accession>
<name>A0A4Z2H4L6_9TELE</name>
<gene>
    <name evidence="1" type="ORF">EYF80_029389</name>
</gene>
<evidence type="ECO:0000313" key="2">
    <source>
        <dbReference type="Proteomes" id="UP000314294"/>
    </source>
</evidence>
<reference evidence="1 2" key="1">
    <citation type="submission" date="2019-03" db="EMBL/GenBank/DDBJ databases">
        <title>First draft genome of Liparis tanakae, snailfish: a comprehensive survey of snailfish specific genes.</title>
        <authorList>
            <person name="Kim W."/>
            <person name="Song I."/>
            <person name="Jeong J.-H."/>
            <person name="Kim D."/>
            <person name="Kim S."/>
            <person name="Ryu S."/>
            <person name="Song J.Y."/>
            <person name="Lee S.K."/>
        </authorList>
    </citation>
    <scope>NUCLEOTIDE SEQUENCE [LARGE SCALE GENOMIC DNA]</scope>
    <source>
        <tissue evidence="1">Muscle</tissue>
    </source>
</reference>